<evidence type="ECO:0000256" key="5">
    <source>
        <dbReference type="ARBA" id="ARBA00022840"/>
    </source>
</evidence>
<dbReference type="PANTHER" id="PTHR12280:SF20">
    <property type="entry name" value="4'-PHOSPHOPANTETHEINE PHOSPHATASE"/>
    <property type="match status" value="1"/>
</dbReference>
<keyword evidence="1" id="KW-0963">Cytoplasm</keyword>
<dbReference type="AlphaFoldDB" id="A0A3P3XPU9"/>
<dbReference type="GO" id="GO:0004594">
    <property type="term" value="F:pantothenate kinase activity"/>
    <property type="evidence" value="ECO:0007669"/>
    <property type="project" value="UniProtKB-EC"/>
</dbReference>
<proteinExistence type="predicted"/>
<evidence type="ECO:0000256" key="1">
    <source>
        <dbReference type="ARBA" id="ARBA00022490"/>
    </source>
</evidence>
<dbReference type="Gene3D" id="3.30.420.40">
    <property type="match status" value="1"/>
</dbReference>
<reference evidence="7" key="1">
    <citation type="submission" date="2017-02" db="EMBL/GenBank/DDBJ databases">
        <authorList>
            <person name="Regsiter A."/>
            <person name="William W."/>
        </authorList>
    </citation>
    <scope>NUCLEOTIDE SEQUENCE</scope>
    <source>
        <strain evidence="7">BdmA 4</strain>
    </source>
</reference>
<evidence type="ECO:0000256" key="4">
    <source>
        <dbReference type="ARBA" id="ARBA00022777"/>
    </source>
</evidence>
<keyword evidence="5" id="KW-0067">ATP-binding</keyword>
<dbReference type="GO" id="GO:0015937">
    <property type="term" value="P:coenzyme A biosynthetic process"/>
    <property type="evidence" value="ECO:0007669"/>
    <property type="project" value="UniProtKB-KW"/>
</dbReference>
<dbReference type="GO" id="GO:0005524">
    <property type="term" value="F:ATP binding"/>
    <property type="evidence" value="ECO:0007669"/>
    <property type="project" value="UniProtKB-KW"/>
</dbReference>
<dbReference type="Pfam" id="PF03630">
    <property type="entry name" value="Fumble"/>
    <property type="match status" value="1"/>
</dbReference>
<gene>
    <name evidence="7" type="ORF">SPIRO4BDMA_40894</name>
</gene>
<evidence type="ECO:0000313" key="7">
    <source>
        <dbReference type="EMBL" id="SLM18322.1"/>
    </source>
</evidence>
<accession>A0A3P3XPU9</accession>
<name>A0A3P3XPU9_9SPIR</name>
<protein>
    <submittedName>
        <fullName evidence="7">Type II pantothenate kinase (Pantothenic acid kinase)(PanK-II)</fullName>
        <ecNumber evidence="7">2.7.1.33</ecNumber>
    </submittedName>
</protein>
<evidence type="ECO:0000256" key="6">
    <source>
        <dbReference type="ARBA" id="ARBA00022993"/>
    </source>
</evidence>
<dbReference type="InterPro" id="IPR011602">
    <property type="entry name" value="Type_II_PanK_bac"/>
</dbReference>
<organism evidence="7">
    <name type="scientific">uncultured spirochete</name>
    <dbReference type="NCBI Taxonomy" id="156406"/>
    <lineage>
        <taxon>Bacteria</taxon>
        <taxon>Pseudomonadati</taxon>
        <taxon>Spirochaetota</taxon>
        <taxon>Spirochaetia</taxon>
        <taxon>Spirochaetales</taxon>
        <taxon>environmental samples</taxon>
    </lineage>
</organism>
<dbReference type="GO" id="GO:0005829">
    <property type="term" value="C:cytosol"/>
    <property type="evidence" value="ECO:0007669"/>
    <property type="project" value="TreeGrafter"/>
</dbReference>
<dbReference type="SUPFAM" id="SSF53067">
    <property type="entry name" value="Actin-like ATPase domain"/>
    <property type="match status" value="2"/>
</dbReference>
<evidence type="ECO:0000256" key="3">
    <source>
        <dbReference type="ARBA" id="ARBA00022741"/>
    </source>
</evidence>
<dbReference type="CDD" id="cd24085">
    <property type="entry name" value="ASKHA_NBD_PanK-II_bac"/>
    <property type="match status" value="1"/>
</dbReference>
<sequence length="278" mass="29423">MTIGIDIGSTTTKAIVVDHEDIIIKAKTRAEDPLTAATGIIGKITQENNLHINDIKKIIVTGVGSSGIKNNIFDIETERIDEISAIGRGGVFLAGIDPIMIVNIGTGTVIVEYDHGESRHFGGSGVGGGTIIGLSKALLNITGFSEIMDLASKGDASRVDLQIQDIVSETISFLGKDATAANFGKMEEGASREDIASALINMVYQVIGMLAVFAGRAEKMDKVILTGNGSNNMLGRKVLEAITAMYGIEFIYTQDAEYATAIGAALSNYPHHVTYKVS</sequence>
<keyword evidence="3" id="KW-0547">Nucleotide-binding</keyword>
<dbReference type="EMBL" id="FWDO01000004">
    <property type="protein sequence ID" value="SLM18322.1"/>
    <property type="molecule type" value="Genomic_DNA"/>
</dbReference>
<dbReference type="PANTHER" id="PTHR12280">
    <property type="entry name" value="PANTOTHENATE KINASE"/>
    <property type="match status" value="1"/>
</dbReference>
<dbReference type="PIRSF" id="PIRSF036940">
    <property type="entry name" value="PanK_bac_aCoA"/>
    <property type="match status" value="1"/>
</dbReference>
<evidence type="ECO:0000256" key="2">
    <source>
        <dbReference type="ARBA" id="ARBA00022679"/>
    </source>
</evidence>
<dbReference type="InterPro" id="IPR004567">
    <property type="entry name" value="Type_II_PanK"/>
</dbReference>
<dbReference type="InterPro" id="IPR043129">
    <property type="entry name" value="ATPase_NBD"/>
</dbReference>
<keyword evidence="4 7" id="KW-0418">Kinase</keyword>
<keyword evidence="6" id="KW-0173">Coenzyme A biosynthesis</keyword>
<dbReference type="EC" id="2.7.1.33" evidence="7"/>
<keyword evidence="2 7" id="KW-0808">Transferase</keyword>